<evidence type="ECO:0000313" key="9">
    <source>
        <dbReference type="EMBL" id="KAK9164919.1"/>
    </source>
</evidence>
<dbReference type="PANTHER" id="PTHR21461">
    <property type="entry name" value="GLYCOSYLTRANSFERASE FAMILY 92 PROTEIN"/>
    <property type="match status" value="1"/>
</dbReference>
<evidence type="ECO:0000256" key="7">
    <source>
        <dbReference type="ARBA" id="ARBA00023136"/>
    </source>
</evidence>
<name>A0AAP0Q3U1_9MAGN</name>
<dbReference type="Proteomes" id="UP001419268">
    <property type="component" value="Unassembled WGS sequence"/>
</dbReference>
<dbReference type="InterPro" id="IPR008166">
    <property type="entry name" value="Glyco_transf_92"/>
</dbReference>
<keyword evidence="3 8" id="KW-0328">Glycosyltransferase</keyword>
<dbReference type="SUPFAM" id="SSF53448">
    <property type="entry name" value="Nucleotide-diphospho-sugar transferases"/>
    <property type="match status" value="1"/>
</dbReference>
<dbReference type="Pfam" id="PF01697">
    <property type="entry name" value="Glyco_transf_92"/>
    <property type="match status" value="1"/>
</dbReference>
<dbReference type="CDD" id="cd00761">
    <property type="entry name" value="Glyco_tranf_GTA_type"/>
    <property type="match status" value="1"/>
</dbReference>
<dbReference type="GO" id="GO:0005737">
    <property type="term" value="C:cytoplasm"/>
    <property type="evidence" value="ECO:0007669"/>
    <property type="project" value="TreeGrafter"/>
</dbReference>
<evidence type="ECO:0000256" key="2">
    <source>
        <dbReference type="ARBA" id="ARBA00007647"/>
    </source>
</evidence>
<protein>
    <recommendedName>
        <fullName evidence="8">Glycosyltransferase family 92 protein</fullName>
        <ecNumber evidence="8">2.4.1.-</ecNumber>
    </recommendedName>
</protein>
<keyword evidence="5 8" id="KW-0812">Transmembrane</keyword>
<keyword evidence="10" id="KW-1185">Reference proteome</keyword>
<gene>
    <name evidence="9" type="ORF">Scep_000110</name>
</gene>
<sequence>MLLKSNRKTYFSIFTTFALFASFSFYLSRLIYPPNNLISPSTTISKLHHHQQQNLHNYTTIAYNFPQHSVLLPDWEVLLIFPPSPSPSPSCRQCRCVYPNNNNVDSPAVPAGVLPFTRRAVFKCLLPRSSRRFLPFPQPVVTELRGAGAPPIAVPPGELLRWHLLAYEVLPITAITANDHDQLDDVILFVKGVNGRQGVNVPPEDLRCVFFFDNNAVKTSVTSSNQEVFRCLRPRNGALTRRLVYGGNDNETVKVSLEVGQGVESRVVSSVAYYRPGSKIALGGTKSLLCACTMVYNVAKFLREWVVYHSNIGVDRFVLYDNGSDDGLEKVVKKLVEENYEVSTILWPWTKTQEAGFSHCAMYAKDSCTWMMYIDVDEFIYSPSWLNASNPSPQMLKSLLHINSSSLSLSQLPIGQILIWCYEYGPSNQTVHPKEGVTQGYTCRRDEEQRHKSIVLVEAIDASLFNAIHHFQLKEGYSARTLSANEGAVNHYKFQAWPEFMVKFRRRVSAYVVDWRQALNPMSNDRTPGLGFEPIEPKGWTERFCEVHDDRLKEATRRWFGVDSSDDQYKMVWQKE</sequence>
<comment type="subcellular location">
    <subcellularLocation>
        <location evidence="1">Membrane</location>
        <topology evidence="1">Single-pass membrane protein</topology>
    </subcellularLocation>
</comment>
<dbReference type="EMBL" id="JBBNAG010000001">
    <property type="protein sequence ID" value="KAK9164919.1"/>
    <property type="molecule type" value="Genomic_DNA"/>
</dbReference>
<proteinExistence type="inferred from homology"/>
<accession>A0AAP0Q3U1</accession>
<keyword evidence="7 8" id="KW-0472">Membrane</keyword>
<keyword evidence="4 8" id="KW-0808">Transferase</keyword>
<comment type="similarity">
    <text evidence="2 8">Belongs to the glycosyltransferase 92 family.</text>
</comment>
<evidence type="ECO:0000256" key="6">
    <source>
        <dbReference type="ARBA" id="ARBA00022989"/>
    </source>
</evidence>
<dbReference type="EC" id="2.4.1.-" evidence="8"/>
<reference evidence="9 10" key="1">
    <citation type="submission" date="2024-01" db="EMBL/GenBank/DDBJ databases">
        <title>Genome assemblies of Stephania.</title>
        <authorList>
            <person name="Yang L."/>
        </authorList>
    </citation>
    <scope>NUCLEOTIDE SEQUENCE [LARGE SCALE GENOMIC DNA]</scope>
    <source>
        <strain evidence="9">JXDWG</strain>
        <tissue evidence="9">Leaf</tissue>
    </source>
</reference>
<evidence type="ECO:0000256" key="3">
    <source>
        <dbReference type="ARBA" id="ARBA00022676"/>
    </source>
</evidence>
<keyword evidence="6 8" id="KW-1133">Transmembrane helix</keyword>
<evidence type="ECO:0000256" key="1">
    <source>
        <dbReference type="ARBA" id="ARBA00004167"/>
    </source>
</evidence>
<feature type="transmembrane region" description="Helical" evidence="8">
    <location>
        <begin position="12"/>
        <end position="32"/>
    </location>
</feature>
<evidence type="ECO:0000256" key="8">
    <source>
        <dbReference type="RuleBase" id="RU366017"/>
    </source>
</evidence>
<organism evidence="9 10">
    <name type="scientific">Stephania cephalantha</name>
    <dbReference type="NCBI Taxonomy" id="152367"/>
    <lineage>
        <taxon>Eukaryota</taxon>
        <taxon>Viridiplantae</taxon>
        <taxon>Streptophyta</taxon>
        <taxon>Embryophyta</taxon>
        <taxon>Tracheophyta</taxon>
        <taxon>Spermatophyta</taxon>
        <taxon>Magnoliopsida</taxon>
        <taxon>Ranunculales</taxon>
        <taxon>Menispermaceae</taxon>
        <taxon>Menispermoideae</taxon>
        <taxon>Cissampelideae</taxon>
        <taxon>Stephania</taxon>
    </lineage>
</organism>
<dbReference type="PANTHER" id="PTHR21461:SF69">
    <property type="entry name" value="GLYCOSYLTRANSFERASE FAMILY 92 PROTEIN"/>
    <property type="match status" value="1"/>
</dbReference>
<dbReference type="GO" id="GO:0016020">
    <property type="term" value="C:membrane"/>
    <property type="evidence" value="ECO:0007669"/>
    <property type="project" value="UniProtKB-SubCell"/>
</dbReference>
<evidence type="ECO:0000313" key="10">
    <source>
        <dbReference type="Proteomes" id="UP001419268"/>
    </source>
</evidence>
<dbReference type="AlphaFoldDB" id="A0AAP0Q3U1"/>
<dbReference type="InterPro" id="IPR029044">
    <property type="entry name" value="Nucleotide-diphossugar_trans"/>
</dbReference>
<dbReference type="GO" id="GO:0016757">
    <property type="term" value="F:glycosyltransferase activity"/>
    <property type="evidence" value="ECO:0007669"/>
    <property type="project" value="UniProtKB-UniRule"/>
</dbReference>
<evidence type="ECO:0000256" key="4">
    <source>
        <dbReference type="ARBA" id="ARBA00022679"/>
    </source>
</evidence>
<comment type="caution">
    <text evidence="9">The sequence shown here is derived from an EMBL/GenBank/DDBJ whole genome shotgun (WGS) entry which is preliminary data.</text>
</comment>
<evidence type="ECO:0000256" key="5">
    <source>
        <dbReference type="ARBA" id="ARBA00022692"/>
    </source>
</evidence>